<protein>
    <submittedName>
        <fullName evidence="4">Putative polyunsaturated fatty acid synthase PfaD</fullName>
    </submittedName>
</protein>
<reference evidence="4 5" key="3">
    <citation type="journal article" date="2011" name="Nat. Chem. Biol.">
        <title>Reveromycin A biosynthesis uses RevG and RevJ for stereospecific spiroacetal formation.</title>
        <authorList>
            <person name="Takahashi S."/>
            <person name="Toyoda A."/>
            <person name="Sekiyama Y."/>
            <person name="Takagi H."/>
            <person name="Nogawa T."/>
            <person name="Uramoto M."/>
            <person name="Suzuki R."/>
            <person name="Koshino H."/>
            <person name="Kumano T."/>
            <person name="Panthee S."/>
            <person name="Dairi T."/>
            <person name="Ishikawa J."/>
            <person name="Ikeda H."/>
            <person name="Sakaki Y."/>
            <person name="Osada H."/>
        </authorList>
    </citation>
    <scope>NUCLEOTIDE SEQUENCE [LARGE SCALE GENOMIC DNA]</scope>
    <source>
        <strain evidence="4 5">SN-593</strain>
    </source>
</reference>
<dbReference type="NCBIfam" id="TIGR02814">
    <property type="entry name" value="pfaD_fam"/>
    <property type="match status" value="1"/>
</dbReference>
<dbReference type="Pfam" id="PF03060">
    <property type="entry name" value="NMO"/>
    <property type="match status" value="1"/>
</dbReference>
<dbReference type="AlphaFoldDB" id="A0A7U3UWM7"/>
<dbReference type="EMBL" id="AP018365">
    <property type="protein sequence ID" value="BBB00136.1"/>
    <property type="molecule type" value="Genomic_DNA"/>
</dbReference>
<dbReference type="Pfam" id="PF18328">
    <property type="entry name" value="PfaD_N"/>
    <property type="match status" value="1"/>
</dbReference>
<reference evidence="4 5" key="4">
    <citation type="journal article" date="2020" name="Sci. Rep.">
        <title>beta-carboline chemical signals induce reveromycin production through a LuxR family regulator in Streptomyces sp. SN-593.</title>
        <authorList>
            <person name="Panthee S."/>
            <person name="Kito N."/>
            <person name="Hayashi T."/>
            <person name="Shimizu T."/>
            <person name="Ishikawa J."/>
            <person name="Hamamoto H."/>
            <person name="Osada H."/>
            <person name="Takahashi S."/>
        </authorList>
    </citation>
    <scope>NUCLEOTIDE SEQUENCE [LARGE SCALE GENOMIC DNA]</scope>
    <source>
        <strain evidence="4 5">SN-593</strain>
    </source>
</reference>
<accession>A0A7U3UWM7</accession>
<reference evidence="4 5" key="1">
    <citation type="journal article" date="2010" name="J. Bacteriol.">
        <title>Biochemical characterization of a novel indole prenyltransferase from Streptomyces sp. SN-593.</title>
        <authorList>
            <person name="Takahashi S."/>
            <person name="Takagi H."/>
            <person name="Toyoda A."/>
            <person name="Uramoto M."/>
            <person name="Nogawa T."/>
            <person name="Ueki M."/>
            <person name="Sakaki Y."/>
            <person name="Osada H."/>
        </authorList>
    </citation>
    <scope>NUCLEOTIDE SEQUENCE [LARGE SCALE GENOMIC DNA]</scope>
    <source>
        <strain evidence="4 5">SN-593</strain>
    </source>
</reference>
<dbReference type="InterPro" id="IPR049489">
    <property type="entry name" value="FabD-like_helical_ins"/>
</dbReference>
<feature type="region of interest" description="Disordered" evidence="1">
    <location>
        <begin position="1"/>
        <end position="20"/>
    </location>
</feature>
<evidence type="ECO:0000256" key="1">
    <source>
        <dbReference type="SAM" id="MobiDB-lite"/>
    </source>
</evidence>
<dbReference type="Gene3D" id="3.20.20.70">
    <property type="entry name" value="Aldolase class I"/>
    <property type="match status" value="1"/>
</dbReference>
<dbReference type="CDD" id="cd04742">
    <property type="entry name" value="NPD_FabD"/>
    <property type="match status" value="1"/>
</dbReference>
<dbReference type="PANTHER" id="PTHR32332">
    <property type="entry name" value="2-NITROPROPANE DIOXYGENASE"/>
    <property type="match status" value="1"/>
</dbReference>
<reference evidence="4 5" key="2">
    <citation type="journal article" date="2011" name="J. Antibiot.">
        <title>Furaquinocins I and J: novel polyketide isoprenoid hybrid compounds from Streptomyces reveromyceticus SN-593.</title>
        <authorList>
            <person name="Panthee S."/>
            <person name="Takahashi S."/>
            <person name="Takagi H."/>
            <person name="Nogawa T."/>
            <person name="Oowada E."/>
            <person name="Uramoto M."/>
            <person name="Osada H."/>
        </authorList>
    </citation>
    <scope>NUCLEOTIDE SEQUENCE [LARGE SCALE GENOMIC DNA]</scope>
    <source>
        <strain evidence="4 5">SN-593</strain>
    </source>
</reference>
<keyword evidence="5" id="KW-1185">Reference proteome</keyword>
<dbReference type="InterPro" id="IPR040981">
    <property type="entry name" value="PfaD_N"/>
</dbReference>
<dbReference type="InterPro" id="IPR014179">
    <property type="entry name" value="PfaD-like_TIM-barrel"/>
</dbReference>
<dbReference type="Proteomes" id="UP000595703">
    <property type="component" value="Chromosome"/>
</dbReference>
<feature type="domain" description="Fatty acid synthase subunit PfaD N-terminal" evidence="2">
    <location>
        <begin position="16"/>
        <end position="72"/>
    </location>
</feature>
<evidence type="ECO:0000259" key="2">
    <source>
        <dbReference type="Pfam" id="PF18328"/>
    </source>
</evidence>
<sequence>MENRTPMDHRDIPLRWHGERHPSTDSAGIYQALADLDEQCSIVLTPDGIGAVSGGSATAGGAGLPLLASVPPLPPHRLGSAAFRTAHGVRLPYMAGAMAGGIASADMVVALAREGFLASFGAAGLLPETIEKALYRFAAEIPGLPYAVNLIHSPSEDRLEREAVELFLRHGVRCVEASAFMGLTPHVVRYRLAGLRRGPGGQVVAENRLIAKVSRPETAERFMRPAPAALVSSLVEQGLVTPEQAALAHHVPLADDITVEADSGGHTDRRPLPALLPTILRLRDAVQHEHRYPVPIRIGAAGGIGTPDAVAATFAMGAAYVVTGSVNQSCLESGASPAAKAMLAEAGIADCEMAPAADMFEMGVELQVLKKGTLFPMRARRLYQLYQAHDGLEALPAAERAKLEQQVFRRPLEDVWNDCVGYFERRDPEQLTRAAGSPKRKMALVFRWYLGMASRWAVTGEPDRAMDYQIWTGPAMGSFNDWTTGSYLKTPGNRRVTDVAHHLMRGAAFHTRLAHLRTAGVTIPPSAGDYRPVPLDAPVLGSSPAGTR</sequence>
<evidence type="ECO:0000313" key="5">
    <source>
        <dbReference type="Proteomes" id="UP000595703"/>
    </source>
</evidence>
<gene>
    <name evidence="4" type="ORF">RVR_7065</name>
</gene>
<dbReference type="PANTHER" id="PTHR32332:SF20">
    <property type="entry name" value="2-NITROPROPANE DIOXYGENASE-LIKE PROTEIN"/>
    <property type="match status" value="1"/>
</dbReference>
<evidence type="ECO:0000313" key="4">
    <source>
        <dbReference type="EMBL" id="BBB00136.1"/>
    </source>
</evidence>
<name>A0A7U3UWM7_9ACTN</name>
<proteinExistence type="predicted"/>
<organism evidence="4 5">
    <name type="scientific">Actinacidiphila reveromycinica</name>
    <dbReference type="NCBI Taxonomy" id="659352"/>
    <lineage>
        <taxon>Bacteria</taxon>
        <taxon>Bacillati</taxon>
        <taxon>Actinomycetota</taxon>
        <taxon>Actinomycetes</taxon>
        <taxon>Kitasatosporales</taxon>
        <taxon>Streptomycetaceae</taxon>
        <taxon>Actinacidiphila</taxon>
    </lineage>
</organism>
<feature type="domain" description="[Acyl-carrier-protein] S-malonyltransferase-like inserted helical" evidence="3">
    <location>
        <begin position="389"/>
        <end position="468"/>
    </location>
</feature>
<dbReference type="InterPro" id="IPR013785">
    <property type="entry name" value="Aldolase_TIM"/>
</dbReference>
<evidence type="ECO:0000259" key="3">
    <source>
        <dbReference type="Pfam" id="PF21607"/>
    </source>
</evidence>
<dbReference type="Pfam" id="PF21607">
    <property type="entry name" value="FabD_helical_ins"/>
    <property type="match status" value="1"/>
</dbReference>
<dbReference type="KEGG" id="arev:RVR_7065"/>
<dbReference type="SUPFAM" id="SSF51412">
    <property type="entry name" value="Inosine monophosphate dehydrogenase (IMPDH)"/>
    <property type="match status" value="1"/>
</dbReference>